<evidence type="ECO:0000313" key="2">
    <source>
        <dbReference type="EMBL" id="MPQ60776.1"/>
    </source>
</evidence>
<evidence type="ECO:0000256" key="1">
    <source>
        <dbReference type="SAM" id="Phobius"/>
    </source>
</evidence>
<organism evidence="2 3">
    <name type="scientific">Clostridium estertheticum</name>
    <dbReference type="NCBI Taxonomy" id="238834"/>
    <lineage>
        <taxon>Bacteria</taxon>
        <taxon>Bacillati</taxon>
        <taxon>Bacillota</taxon>
        <taxon>Clostridia</taxon>
        <taxon>Eubacteriales</taxon>
        <taxon>Clostridiaceae</taxon>
        <taxon>Clostridium</taxon>
    </lineage>
</organism>
<evidence type="ECO:0000313" key="3">
    <source>
        <dbReference type="Proteomes" id="UP000342249"/>
    </source>
</evidence>
<dbReference type="InterPro" id="IPR010178">
    <property type="entry name" value="Lit"/>
</dbReference>
<dbReference type="EMBL" id="SPSF01000009">
    <property type="protein sequence ID" value="MPQ60776.1"/>
    <property type="molecule type" value="Genomic_DNA"/>
</dbReference>
<keyword evidence="1" id="KW-0472">Membrane</keyword>
<feature type="transmembrane region" description="Helical" evidence="1">
    <location>
        <begin position="131"/>
        <end position="152"/>
    </location>
</feature>
<feature type="transmembrane region" description="Helical" evidence="1">
    <location>
        <begin position="220"/>
        <end position="237"/>
    </location>
</feature>
<sequence length="335" mass="39175">MFILNPSFYIFIPFVSTQCIRVLICSITYMIINIQYNSNFNQSTYYSIYNHTKKLCFITTVFHSYSLICFIHPNLCDFYESIYSCIHLCISVILTNRGDFVNVLNRSIINCFSVTFIIKNIKSFIKSLSKAVFISSFIFSFLILSVYFTLLFKPLYYMDIGILNIENSSGLNKSELKSNYNYVITYITQNTNEEFNLPTLPSSIHGKIHFKEVKLIFDKLKIMLFFSLLVSIIGILINKKRKTIRYLLTSSISLIVIPMLLLIPFLVNFDKSFTTFHHIFFNNNYWLFDIKSDPIITILPQSFFFHCAILMIFLITICSITLSFIYKKTKKSHSL</sequence>
<keyword evidence="1" id="KW-0812">Transmembrane</keyword>
<dbReference type="Proteomes" id="UP000342249">
    <property type="component" value="Unassembled WGS sequence"/>
</dbReference>
<feature type="transmembrane region" description="Helical" evidence="1">
    <location>
        <begin position="244"/>
        <end position="267"/>
    </location>
</feature>
<proteinExistence type="predicted"/>
<dbReference type="Pfam" id="PF07314">
    <property type="entry name" value="Lit"/>
    <property type="match status" value="1"/>
</dbReference>
<accession>A0A5N7IWB9</accession>
<feature type="transmembrane region" description="Helical" evidence="1">
    <location>
        <begin position="303"/>
        <end position="326"/>
    </location>
</feature>
<dbReference type="AlphaFoldDB" id="A0A5N7IWB9"/>
<reference evidence="2 3" key="1">
    <citation type="journal article" date="2019" name="Lett. Appl. Microbiol.">
        <title>A case of 'blown pack' spoilage of vacuum-packaged pork likely associated with Clostridium estertheticum in Canada.</title>
        <authorList>
            <person name="Zhang P."/>
            <person name="Ward P."/>
            <person name="McMullen L.M."/>
            <person name="Yang X."/>
        </authorList>
    </citation>
    <scope>NUCLEOTIDE SEQUENCE [LARGE SCALE GENOMIC DNA]</scope>
    <source>
        <strain evidence="2 3">MA19</strain>
    </source>
</reference>
<protein>
    <submittedName>
        <fullName evidence="2">TIGR01906 family membrane protein</fullName>
    </submittedName>
</protein>
<comment type="caution">
    <text evidence="2">The sequence shown here is derived from an EMBL/GenBank/DDBJ whole genome shotgun (WGS) entry which is preliminary data.</text>
</comment>
<feature type="transmembrane region" description="Helical" evidence="1">
    <location>
        <begin position="6"/>
        <end position="32"/>
    </location>
</feature>
<dbReference type="NCBIfam" id="TIGR01906">
    <property type="entry name" value="integ_TIGR01906"/>
    <property type="match status" value="1"/>
</dbReference>
<gene>
    <name evidence="2" type="ORF">E4V82_01420</name>
</gene>
<name>A0A5N7IWB9_9CLOT</name>
<dbReference type="RefSeq" id="WP_152749849.1">
    <property type="nucleotide sequence ID" value="NZ_SPSE01000010.1"/>
</dbReference>
<keyword evidence="1" id="KW-1133">Transmembrane helix</keyword>